<dbReference type="GO" id="GO:0016020">
    <property type="term" value="C:membrane"/>
    <property type="evidence" value="ECO:0007669"/>
    <property type="project" value="UniProtKB-SubCell"/>
</dbReference>
<dbReference type="EMBL" id="JQ968430">
    <property type="protein sequence ID" value="AGB67502.1"/>
    <property type="molecule type" value="Genomic_DNA"/>
</dbReference>
<keyword evidence="4 8" id="KW-0297">G-protein coupled receptor</keyword>
<organism evidence="11">
    <name type="scientific">Tripedalia cystophora</name>
    <name type="common">Mangrove box jellyfish</name>
    <dbReference type="NCBI Taxonomy" id="6141"/>
    <lineage>
        <taxon>Eukaryota</taxon>
        <taxon>Metazoa</taxon>
        <taxon>Cnidaria</taxon>
        <taxon>Cubozoa</taxon>
        <taxon>Carybdeida</taxon>
        <taxon>Tripedaliidae</taxon>
        <taxon>Tripedalia</taxon>
    </lineage>
</organism>
<sequence length="332" mass="37766">MDPRNSTDLHGKGNDFLYIEKNYGILIGILASLTAVGVHANAVVVFIFYRLYKRSSNTFNVIMISTSLGDLMLIAVAGPTRVLSYLKGVAKLGNLECKIYGCWVHLTSVASLGHLVLLAAERYWVIKYEKKQDDRPIWKKILLVFLPWLYATLWTILPLLGWSEYAPESQHVGCAPKWISTDPLDVSYNATIMISEFFLPLAIIITIYIKIFGLIKDHMERTGSEAAREIRVQRNVMMLTMLMVATFVFCWLPYTVCCLWAISTSRNLLPSGFGALPSIFAKSSVLWNPILYGAKHHKFRREFCRVYRQLRGRSVANIDLETTAVKRTIEMQ</sequence>
<dbReference type="GO" id="GO:0004930">
    <property type="term" value="F:G protein-coupled receptor activity"/>
    <property type="evidence" value="ECO:0007669"/>
    <property type="project" value="UniProtKB-KW"/>
</dbReference>
<evidence type="ECO:0000256" key="6">
    <source>
        <dbReference type="ARBA" id="ARBA00023170"/>
    </source>
</evidence>
<protein>
    <submittedName>
        <fullName evidence="11">C-like opsin</fullName>
    </submittedName>
</protein>
<evidence type="ECO:0000256" key="1">
    <source>
        <dbReference type="ARBA" id="ARBA00004141"/>
    </source>
</evidence>
<feature type="transmembrane region" description="Helical" evidence="9">
    <location>
        <begin position="268"/>
        <end position="291"/>
    </location>
</feature>
<feature type="transmembrane region" description="Helical" evidence="9">
    <location>
        <begin position="141"/>
        <end position="162"/>
    </location>
</feature>
<dbReference type="PANTHER" id="PTHR24240">
    <property type="entry name" value="OPSIN"/>
    <property type="match status" value="1"/>
</dbReference>
<dbReference type="PRINTS" id="PR00237">
    <property type="entry name" value="GPCRRHODOPSN"/>
</dbReference>
<comment type="subcellular location">
    <subcellularLocation>
        <location evidence="1">Membrane</location>
        <topology evidence="1">Multi-pass membrane protein</topology>
    </subcellularLocation>
</comment>
<dbReference type="Gene3D" id="1.20.1070.10">
    <property type="entry name" value="Rhodopsin 7-helix transmembrane proteins"/>
    <property type="match status" value="1"/>
</dbReference>
<dbReference type="PROSITE" id="PS50262">
    <property type="entry name" value="G_PROTEIN_RECEP_F1_2"/>
    <property type="match status" value="1"/>
</dbReference>
<evidence type="ECO:0000256" key="5">
    <source>
        <dbReference type="ARBA" id="ARBA00023136"/>
    </source>
</evidence>
<keyword evidence="5 9" id="KW-0472">Membrane</keyword>
<feature type="transmembrane region" description="Helical" evidence="9">
    <location>
        <begin position="98"/>
        <end position="120"/>
    </location>
</feature>
<keyword evidence="6 8" id="KW-0675">Receptor</keyword>
<dbReference type="InterPro" id="IPR000276">
    <property type="entry name" value="GPCR_Rhodpsn"/>
</dbReference>
<dbReference type="SUPFAM" id="SSF81321">
    <property type="entry name" value="Family A G protein-coupled receptor-like"/>
    <property type="match status" value="1"/>
</dbReference>
<evidence type="ECO:0000256" key="3">
    <source>
        <dbReference type="ARBA" id="ARBA00022989"/>
    </source>
</evidence>
<dbReference type="Pfam" id="PF00001">
    <property type="entry name" value="7tm_1"/>
    <property type="match status" value="1"/>
</dbReference>
<evidence type="ECO:0000256" key="7">
    <source>
        <dbReference type="ARBA" id="ARBA00023224"/>
    </source>
</evidence>
<gene>
    <name evidence="11" type="primary">op3</name>
</gene>
<evidence type="ECO:0000256" key="9">
    <source>
        <dbReference type="SAM" id="Phobius"/>
    </source>
</evidence>
<feature type="transmembrane region" description="Helical" evidence="9">
    <location>
        <begin position="23"/>
        <end position="49"/>
    </location>
</feature>
<reference evidence="11" key="1">
    <citation type="journal article" date="2015" name="Sci. Rep.">
        <title>Cubozoan genome illuminates functional diversification of opsins and photoreceptor evolution.</title>
        <authorList>
            <person name="Liegertova M."/>
            <person name="Pergner J."/>
            <person name="Kozmikova I."/>
            <person name="Fabian P."/>
            <person name="Pombinho A.R."/>
            <person name="Strnad H."/>
            <person name="Paces J."/>
            <person name="Vlcek C."/>
            <person name="Bartunek P."/>
            <person name="Kozmik Z."/>
        </authorList>
    </citation>
    <scope>NUCLEOTIDE SEQUENCE</scope>
</reference>
<evidence type="ECO:0000256" key="8">
    <source>
        <dbReference type="RuleBase" id="RU000688"/>
    </source>
</evidence>
<accession>A0A059NTG9</accession>
<dbReference type="PROSITE" id="PS00237">
    <property type="entry name" value="G_PROTEIN_RECEP_F1_1"/>
    <property type="match status" value="1"/>
</dbReference>
<proteinExistence type="inferred from homology"/>
<dbReference type="InterPro" id="IPR050125">
    <property type="entry name" value="GPCR_opsins"/>
</dbReference>
<feature type="transmembrane region" description="Helical" evidence="9">
    <location>
        <begin position="61"/>
        <end position="78"/>
    </location>
</feature>
<evidence type="ECO:0000256" key="2">
    <source>
        <dbReference type="ARBA" id="ARBA00022692"/>
    </source>
</evidence>
<keyword evidence="7 8" id="KW-0807">Transducer</keyword>
<evidence type="ECO:0000259" key="10">
    <source>
        <dbReference type="PROSITE" id="PS50262"/>
    </source>
</evidence>
<comment type="similarity">
    <text evidence="8">Belongs to the G-protein coupled receptor 1 family.</text>
</comment>
<dbReference type="CDD" id="cd14969">
    <property type="entry name" value="7tmA_Opsins_type2_animals"/>
    <property type="match status" value="1"/>
</dbReference>
<feature type="transmembrane region" description="Helical" evidence="9">
    <location>
        <begin position="197"/>
        <end position="215"/>
    </location>
</feature>
<keyword evidence="2 8" id="KW-0812">Transmembrane</keyword>
<dbReference type="InterPro" id="IPR017452">
    <property type="entry name" value="GPCR_Rhodpsn_7TM"/>
</dbReference>
<evidence type="ECO:0000313" key="11">
    <source>
        <dbReference type="EMBL" id="AGB67502.1"/>
    </source>
</evidence>
<name>A0A059NTG9_TRICY</name>
<keyword evidence="3 9" id="KW-1133">Transmembrane helix</keyword>
<dbReference type="AlphaFoldDB" id="A0A059NTG9"/>
<feature type="domain" description="G-protein coupled receptors family 1 profile" evidence="10">
    <location>
        <begin position="40"/>
        <end position="292"/>
    </location>
</feature>
<evidence type="ECO:0000256" key="4">
    <source>
        <dbReference type="ARBA" id="ARBA00023040"/>
    </source>
</evidence>
<feature type="transmembrane region" description="Helical" evidence="9">
    <location>
        <begin position="236"/>
        <end position="262"/>
    </location>
</feature>